<evidence type="ECO:0000313" key="1">
    <source>
        <dbReference type="EMBL" id="PZX61929.1"/>
    </source>
</evidence>
<dbReference type="RefSeq" id="WP_111296135.1">
    <property type="nucleotide sequence ID" value="NZ_QKZV01000006.1"/>
</dbReference>
<gene>
    <name evidence="1" type="ORF">LX80_02093</name>
</gene>
<reference evidence="1 2" key="1">
    <citation type="submission" date="2018-06" db="EMBL/GenBank/DDBJ databases">
        <title>Genomic Encyclopedia of Archaeal and Bacterial Type Strains, Phase II (KMG-II): from individual species to whole genera.</title>
        <authorList>
            <person name="Goeker M."/>
        </authorList>
    </citation>
    <scope>NUCLEOTIDE SEQUENCE [LARGE SCALE GENOMIC DNA]</scope>
    <source>
        <strain evidence="1 2">DSM 23241</strain>
    </source>
</reference>
<sequence>MKKNLALLFILFGSIIILVGCDNINYFKNNKADSISTQILPSPKKMAKKKKVSDLIGGTYIFGDNPEVGAVGSVIIYPNSDSTALFYMELSRGAPSYNSGELFGEIQLKDDFGIYDSRKYEPDLDCVLKFIFDLNKLVVISQNGHEDCGFGNAVVADHFYYRQNRSIPKYFIDGPGDTIQFKGLTLKKYLKRFSFN</sequence>
<organism evidence="1 2">
    <name type="scientific">Hydrotalea sandarakina</name>
    <dbReference type="NCBI Taxonomy" id="1004304"/>
    <lineage>
        <taxon>Bacteria</taxon>
        <taxon>Pseudomonadati</taxon>
        <taxon>Bacteroidota</taxon>
        <taxon>Chitinophagia</taxon>
        <taxon>Chitinophagales</taxon>
        <taxon>Chitinophagaceae</taxon>
        <taxon>Hydrotalea</taxon>
    </lineage>
</organism>
<name>A0A2W7S4N1_9BACT</name>
<dbReference type="EMBL" id="QKZV01000006">
    <property type="protein sequence ID" value="PZX61929.1"/>
    <property type="molecule type" value="Genomic_DNA"/>
</dbReference>
<dbReference type="PROSITE" id="PS51257">
    <property type="entry name" value="PROKAR_LIPOPROTEIN"/>
    <property type="match status" value="1"/>
</dbReference>
<dbReference type="AlphaFoldDB" id="A0A2W7S4N1"/>
<dbReference type="OrthoDB" id="881221at2"/>
<proteinExistence type="predicted"/>
<comment type="caution">
    <text evidence="1">The sequence shown here is derived from an EMBL/GenBank/DDBJ whole genome shotgun (WGS) entry which is preliminary data.</text>
</comment>
<evidence type="ECO:0000313" key="2">
    <source>
        <dbReference type="Proteomes" id="UP000249720"/>
    </source>
</evidence>
<protein>
    <recommendedName>
        <fullName evidence="3">Lipoprotein</fullName>
    </recommendedName>
</protein>
<dbReference type="Proteomes" id="UP000249720">
    <property type="component" value="Unassembled WGS sequence"/>
</dbReference>
<evidence type="ECO:0008006" key="3">
    <source>
        <dbReference type="Google" id="ProtNLM"/>
    </source>
</evidence>
<keyword evidence="2" id="KW-1185">Reference proteome</keyword>
<accession>A0A2W7S4N1</accession>